<reference evidence="2 3" key="1">
    <citation type="submission" date="2019-01" db="EMBL/GenBank/DDBJ databases">
        <title>Halorientalis sp. F13-25 a new haloarchaeum isolated from hypersaline water.</title>
        <authorList>
            <person name="Ana D.-V."/>
            <person name="Cristina S.-P."/>
            <person name="Antonio V."/>
        </authorList>
    </citation>
    <scope>NUCLEOTIDE SEQUENCE [LARGE SCALE GENOMIC DNA]</scope>
    <source>
        <strain evidence="2 3">F13-25</strain>
    </source>
</reference>
<accession>A0A498L5U6</accession>
<keyword evidence="1" id="KW-0472">Membrane</keyword>
<keyword evidence="1" id="KW-1133">Transmembrane helix</keyword>
<dbReference type="AlphaFoldDB" id="A0A498L5U6"/>
<keyword evidence="1" id="KW-0812">Transmembrane</keyword>
<evidence type="ECO:0000313" key="2">
    <source>
        <dbReference type="EMBL" id="RXK52064.1"/>
    </source>
</evidence>
<sequence length="71" mass="7924">MKNLYDSLDEWIRGLSQERCAVLLAVSRGLGVLGVGLLLFAERFLLRALTMALVLFGLEYTFGLHQTHDGD</sequence>
<name>A0A498L5U6_9EURY</name>
<evidence type="ECO:0000256" key="1">
    <source>
        <dbReference type="SAM" id="Phobius"/>
    </source>
</evidence>
<proteinExistence type="predicted"/>
<gene>
    <name evidence="2" type="ORF">EAF64_04045</name>
</gene>
<feature type="transmembrane region" description="Helical" evidence="1">
    <location>
        <begin position="20"/>
        <end position="38"/>
    </location>
</feature>
<evidence type="ECO:0000313" key="3">
    <source>
        <dbReference type="Proteomes" id="UP000289691"/>
    </source>
</evidence>
<dbReference type="Proteomes" id="UP000289691">
    <property type="component" value="Unassembled WGS sequence"/>
</dbReference>
<organism evidence="2 3">
    <name type="scientific">Halorientalis pallida</name>
    <dbReference type="NCBI Taxonomy" id="2479928"/>
    <lineage>
        <taxon>Archaea</taxon>
        <taxon>Methanobacteriati</taxon>
        <taxon>Methanobacteriota</taxon>
        <taxon>Stenosarchaea group</taxon>
        <taxon>Halobacteria</taxon>
        <taxon>Halobacteriales</taxon>
        <taxon>Haloarculaceae</taxon>
        <taxon>Halorientalis</taxon>
    </lineage>
</organism>
<keyword evidence="3" id="KW-1185">Reference proteome</keyword>
<comment type="caution">
    <text evidence="2">The sequence shown here is derived from an EMBL/GenBank/DDBJ whole genome shotgun (WGS) entry which is preliminary data.</text>
</comment>
<dbReference type="EMBL" id="RDFA01000001">
    <property type="protein sequence ID" value="RXK52064.1"/>
    <property type="molecule type" value="Genomic_DNA"/>
</dbReference>
<protein>
    <submittedName>
        <fullName evidence="2">Uncharacterized protein</fullName>
    </submittedName>
</protein>
<feature type="transmembrane region" description="Helical" evidence="1">
    <location>
        <begin position="44"/>
        <end position="62"/>
    </location>
</feature>